<evidence type="ECO:0000313" key="1">
    <source>
        <dbReference type="EMBL" id="BAK21855.1"/>
    </source>
</evidence>
<protein>
    <submittedName>
        <fullName evidence="1">Transcriptional regulator, RinA family</fullName>
    </submittedName>
</protein>
<name>F3YBH7_MELPT</name>
<reference evidence="1 2" key="1">
    <citation type="journal article" date="2011" name="J. Bacteriol.">
        <title>Complete genome sequence of Melissococcus plutonius ATCC 35311.</title>
        <authorList>
            <person name="Okumura K."/>
            <person name="Arai R."/>
            <person name="Okura M."/>
            <person name="Kirikae T."/>
            <person name="Takamatsu D."/>
            <person name="Osaki M."/>
            <person name="Miyoshi-Akiyama T."/>
        </authorList>
    </citation>
    <scope>NUCLEOTIDE SEQUENCE [LARGE SCALE GENOMIC DNA]</scope>
    <source>
        <strain evidence="2">ATCC 35311 / CIP 104052 / LMG 20360 / NCIMB 702443</strain>
    </source>
</reference>
<organism evidence="1 2">
    <name type="scientific">Melissococcus plutonius (strain ATCC 35311 / DSM 29964 / CIP 104052 / LMG 20360 / NCIMB 702443)</name>
    <dbReference type="NCBI Taxonomy" id="940190"/>
    <lineage>
        <taxon>Bacteria</taxon>
        <taxon>Bacillati</taxon>
        <taxon>Bacillota</taxon>
        <taxon>Bacilli</taxon>
        <taxon>Lactobacillales</taxon>
        <taxon>Enterococcaceae</taxon>
        <taxon>Melissococcus</taxon>
    </lineage>
</organism>
<dbReference type="Proteomes" id="UP000008456">
    <property type="component" value="Chromosome"/>
</dbReference>
<keyword evidence="2" id="KW-1185">Reference proteome</keyword>
<gene>
    <name evidence="1" type="ordered locus">MPTP_1426</name>
</gene>
<sequence>MRTSTFNYIKDILADYYKTDEYIKKREEELRYPYKESDLNRDIQGKGTVSAPTERLMITIEQDKRLAQLERNKKVIDDTLDNSCKDTQIIIKELYMKKRQQYTLEGLVQNQLIFCSKRTAQRLRTNFFKEIASELGLEI</sequence>
<dbReference type="InterPro" id="IPR006523">
    <property type="entry name" value="RinA"/>
</dbReference>
<evidence type="ECO:0000313" key="2">
    <source>
        <dbReference type="Proteomes" id="UP000008456"/>
    </source>
</evidence>
<dbReference type="STRING" id="940190.MPTP_1426"/>
<accession>F3YBH7</accession>
<proteinExistence type="predicted"/>
<dbReference type="AlphaFoldDB" id="F3YBH7"/>
<dbReference type="NCBIfam" id="TIGR01636">
    <property type="entry name" value="phage_rinA"/>
    <property type="match status" value="1"/>
</dbReference>
<dbReference type="HOGENOM" id="CLU_129884_1_0_9"/>
<dbReference type="RefSeq" id="WP_013774291.1">
    <property type="nucleotide sequence ID" value="NC_015516.1"/>
</dbReference>
<reference key="2">
    <citation type="submission" date="2011-04" db="EMBL/GenBank/DDBJ databases">
        <title>Whole genome sequence of Melissococcus plutonius ATCC 35311.</title>
        <authorList>
            <person name="Okumura K."/>
            <person name="Arai R."/>
            <person name="Osaki M."/>
            <person name="Okura M."/>
            <person name="Kirikae T."/>
            <person name="Takamatsu D."/>
            <person name="Akiyama T."/>
        </authorList>
    </citation>
    <scope>NUCLEOTIDE SEQUENCE</scope>
    <source>
        <strain>ATCC 35311</strain>
    </source>
</reference>
<dbReference type="KEGG" id="mps:MPTP_1426"/>
<dbReference type="EMBL" id="AP012200">
    <property type="protein sequence ID" value="BAK21855.1"/>
    <property type="molecule type" value="Genomic_DNA"/>
</dbReference>
<dbReference type="OrthoDB" id="2735906at2"/>